<feature type="region of interest" description="Disordered" evidence="5">
    <location>
        <begin position="1"/>
        <end position="56"/>
    </location>
</feature>
<comment type="subunit">
    <text evidence="4">Forms a conjugate with ATG5.</text>
</comment>
<evidence type="ECO:0000256" key="4">
    <source>
        <dbReference type="RuleBase" id="RU361201"/>
    </source>
</evidence>
<feature type="compositionally biased region" description="Polar residues" evidence="5">
    <location>
        <begin position="34"/>
        <end position="48"/>
    </location>
</feature>
<keyword evidence="2 4" id="KW-0833">Ubl conjugation pathway</keyword>
<name>A0ABM1HXU6_POLDO</name>
<dbReference type="CDD" id="cd01612">
    <property type="entry name" value="Ubl_ATG12"/>
    <property type="match status" value="1"/>
</dbReference>
<organism evidence="6 7">
    <name type="scientific">Polistes dominula</name>
    <name type="common">European paper wasp</name>
    <name type="synonym">Vespa dominula</name>
    <dbReference type="NCBI Taxonomy" id="743375"/>
    <lineage>
        <taxon>Eukaryota</taxon>
        <taxon>Metazoa</taxon>
        <taxon>Ecdysozoa</taxon>
        <taxon>Arthropoda</taxon>
        <taxon>Hexapoda</taxon>
        <taxon>Insecta</taxon>
        <taxon>Pterygota</taxon>
        <taxon>Neoptera</taxon>
        <taxon>Endopterygota</taxon>
        <taxon>Hymenoptera</taxon>
        <taxon>Apocrita</taxon>
        <taxon>Aculeata</taxon>
        <taxon>Vespoidea</taxon>
        <taxon>Vespidae</taxon>
        <taxon>Polistinae</taxon>
        <taxon>Polistini</taxon>
        <taxon>Polistes</taxon>
    </lineage>
</organism>
<dbReference type="InterPro" id="IPR029071">
    <property type="entry name" value="Ubiquitin-like_domsf"/>
</dbReference>
<reference evidence="7" key="1">
    <citation type="submission" date="2025-08" db="UniProtKB">
        <authorList>
            <consortium name="RefSeq"/>
        </authorList>
    </citation>
    <scope>IDENTIFICATION</scope>
    <source>
        <tissue evidence="7">Whole body</tissue>
    </source>
</reference>
<keyword evidence="3 4" id="KW-0072">Autophagy</keyword>
<comment type="function">
    <text evidence="4">Ubiquitin-like protein involved in autophagic vesicle formation.</text>
</comment>
<accession>A0ABM1HXU6</accession>
<sequence length="147" mass="16548">MDADMHLESDSTTSEVIKTEELTDNTANEEAPTSLENISQDTNTTRNDSPPVASKDKERVTVDILLKATGNAPIMKQKKWSVNQDYQIGKVSDFLRKYLKLDPSERLFLYVNQTFAPAPDQTLKNLYDCYGADGKLIIHYCKSPAWG</sequence>
<dbReference type="Pfam" id="PF04110">
    <property type="entry name" value="APG12"/>
    <property type="match status" value="1"/>
</dbReference>
<evidence type="ECO:0000313" key="6">
    <source>
        <dbReference type="Proteomes" id="UP000694924"/>
    </source>
</evidence>
<keyword evidence="6" id="KW-1185">Reference proteome</keyword>
<keyword evidence="1 4" id="KW-1017">Isopeptide bond</keyword>
<gene>
    <name evidence="7" type="primary">LOC107064534</name>
</gene>
<evidence type="ECO:0000256" key="3">
    <source>
        <dbReference type="ARBA" id="ARBA00023006"/>
    </source>
</evidence>
<evidence type="ECO:0000256" key="1">
    <source>
        <dbReference type="ARBA" id="ARBA00022499"/>
    </source>
</evidence>
<dbReference type="Gene3D" id="3.10.20.90">
    <property type="entry name" value="Phosphatidylinositol 3-kinase Catalytic Subunit, Chain A, domain 1"/>
    <property type="match status" value="1"/>
</dbReference>
<dbReference type="GeneID" id="107064534"/>
<protein>
    <recommendedName>
        <fullName evidence="4">Ubiquitin-like protein ATG12</fullName>
    </recommendedName>
</protein>
<dbReference type="Proteomes" id="UP000694924">
    <property type="component" value="Unplaced"/>
</dbReference>
<comment type="similarity">
    <text evidence="4">Belongs to the ATG12 family.</text>
</comment>
<dbReference type="SUPFAM" id="SSF54236">
    <property type="entry name" value="Ubiquitin-like"/>
    <property type="match status" value="1"/>
</dbReference>
<evidence type="ECO:0000256" key="5">
    <source>
        <dbReference type="SAM" id="MobiDB-lite"/>
    </source>
</evidence>
<evidence type="ECO:0000256" key="2">
    <source>
        <dbReference type="ARBA" id="ARBA00022786"/>
    </source>
</evidence>
<dbReference type="PANTHER" id="PTHR13385:SF0">
    <property type="entry name" value="UBIQUITIN-LIKE PROTEIN ATG12"/>
    <property type="match status" value="1"/>
</dbReference>
<dbReference type="RefSeq" id="XP_015172783.1">
    <property type="nucleotide sequence ID" value="XM_015317297.1"/>
</dbReference>
<dbReference type="PANTHER" id="PTHR13385">
    <property type="entry name" value="AUTOPHAGY PROTEIN 12"/>
    <property type="match status" value="1"/>
</dbReference>
<proteinExistence type="inferred from homology"/>
<dbReference type="InterPro" id="IPR007242">
    <property type="entry name" value="Atg12"/>
</dbReference>
<evidence type="ECO:0000313" key="7">
    <source>
        <dbReference type="RefSeq" id="XP_015172783.1"/>
    </source>
</evidence>